<name>A0A9W7GM01_9STRA</name>
<accession>A0A9W7GM01</accession>
<dbReference type="PANTHER" id="PTHR21346">
    <property type="entry name" value="FUN14 DOMAIN CONTAINING"/>
    <property type="match status" value="1"/>
</dbReference>
<evidence type="ECO:0000256" key="2">
    <source>
        <dbReference type="ARBA" id="ARBA00009160"/>
    </source>
</evidence>
<comment type="caution">
    <text evidence="6">The sequence shown here is derived from an EMBL/GenBank/DDBJ whole genome shotgun (WGS) entry which is preliminary data.</text>
</comment>
<evidence type="ECO:0000313" key="7">
    <source>
        <dbReference type="Proteomes" id="UP001165065"/>
    </source>
</evidence>
<reference evidence="7" key="1">
    <citation type="journal article" date="2023" name="Commun. Biol.">
        <title>Genome analysis of Parmales, the sister group of diatoms, reveals the evolutionary specialization of diatoms from phago-mixotrophs to photoautotrophs.</title>
        <authorList>
            <person name="Ban H."/>
            <person name="Sato S."/>
            <person name="Yoshikawa S."/>
            <person name="Yamada K."/>
            <person name="Nakamura Y."/>
            <person name="Ichinomiya M."/>
            <person name="Sato N."/>
            <person name="Blanc-Mathieu R."/>
            <person name="Endo H."/>
            <person name="Kuwata A."/>
            <person name="Ogata H."/>
        </authorList>
    </citation>
    <scope>NUCLEOTIDE SEQUENCE [LARGE SCALE GENOMIC DNA]</scope>
</reference>
<sequence length="223" mass="23405">MRSYLFYRSYPNTSRSIFTAAADAGAGSSSTRVRVVKLGVSSSRKKVTKKVGLAMLLGGGALSMGGGSGSCDEYMSVGDTSKIPLFMPLAKRLPSSSSSGDDGNDEEILNALMDKYGALASQVSYGSFLGYCAGYASKQIGKRIAALIGTGYIALQAMAYSGYIDVKWGKVSNDFKKIVDADGDGKITKKDALVYYKKAKSFLTFNLPSSSGFGLGFLVGLAG</sequence>
<protein>
    <recommendedName>
        <fullName evidence="8">EF-hand domain-containing protein</fullName>
    </recommendedName>
</protein>
<keyword evidence="4" id="KW-1133">Transmembrane helix</keyword>
<dbReference type="Proteomes" id="UP001165065">
    <property type="component" value="Unassembled WGS sequence"/>
</dbReference>
<keyword evidence="7" id="KW-1185">Reference proteome</keyword>
<dbReference type="GO" id="GO:0000422">
    <property type="term" value="P:autophagy of mitochondrion"/>
    <property type="evidence" value="ECO:0007669"/>
    <property type="project" value="TreeGrafter"/>
</dbReference>
<evidence type="ECO:0000256" key="5">
    <source>
        <dbReference type="ARBA" id="ARBA00023136"/>
    </source>
</evidence>
<evidence type="ECO:0000313" key="6">
    <source>
        <dbReference type="EMBL" id="GMI46335.1"/>
    </source>
</evidence>
<dbReference type="AlphaFoldDB" id="A0A9W7GM01"/>
<dbReference type="GO" id="GO:0005741">
    <property type="term" value="C:mitochondrial outer membrane"/>
    <property type="evidence" value="ECO:0007669"/>
    <property type="project" value="TreeGrafter"/>
</dbReference>
<comment type="similarity">
    <text evidence="2">Belongs to the FUN14 family.</text>
</comment>
<proteinExistence type="inferred from homology"/>
<keyword evidence="3" id="KW-0812">Transmembrane</keyword>
<dbReference type="PANTHER" id="PTHR21346:SF0">
    <property type="entry name" value="RE45833P"/>
    <property type="match status" value="1"/>
</dbReference>
<keyword evidence="5" id="KW-0472">Membrane</keyword>
<dbReference type="InterPro" id="IPR007014">
    <property type="entry name" value="FUN14"/>
</dbReference>
<dbReference type="EMBL" id="BRYA01000293">
    <property type="protein sequence ID" value="GMI46335.1"/>
    <property type="molecule type" value="Genomic_DNA"/>
</dbReference>
<evidence type="ECO:0000256" key="1">
    <source>
        <dbReference type="ARBA" id="ARBA00004370"/>
    </source>
</evidence>
<gene>
    <name evidence="6" type="ORF">TrCOL_g9574</name>
</gene>
<dbReference type="Pfam" id="PF04930">
    <property type="entry name" value="FUN14"/>
    <property type="match status" value="1"/>
</dbReference>
<evidence type="ECO:0000256" key="3">
    <source>
        <dbReference type="ARBA" id="ARBA00022692"/>
    </source>
</evidence>
<dbReference type="OrthoDB" id="163794at2759"/>
<evidence type="ECO:0008006" key="8">
    <source>
        <dbReference type="Google" id="ProtNLM"/>
    </source>
</evidence>
<organism evidence="6 7">
    <name type="scientific">Triparma columacea</name>
    <dbReference type="NCBI Taxonomy" id="722753"/>
    <lineage>
        <taxon>Eukaryota</taxon>
        <taxon>Sar</taxon>
        <taxon>Stramenopiles</taxon>
        <taxon>Ochrophyta</taxon>
        <taxon>Bolidophyceae</taxon>
        <taxon>Parmales</taxon>
        <taxon>Triparmaceae</taxon>
        <taxon>Triparma</taxon>
    </lineage>
</organism>
<comment type="subcellular location">
    <subcellularLocation>
        <location evidence="1">Membrane</location>
    </subcellularLocation>
</comment>
<evidence type="ECO:0000256" key="4">
    <source>
        <dbReference type="ARBA" id="ARBA00022989"/>
    </source>
</evidence>